<keyword evidence="4" id="KW-1185">Reference proteome</keyword>
<feature type="transmembrane region" description="Helical" evidence="2">
    <location>
        <begin position="35"/>
        <end position="58"/>
    </location>
</feature>
<sequence length="309" mass="33116">MAAEGNGRNDENPTAEAPPTTEGGSDGGGHTWSNWAVTLATLLAPTTFIGALLLYFGFAYTDALYGHFGVDAATLGFSTQDYALRSAGALYVPAGAALTVALAAVLVYYAARALGARRDRLPPGGRFAPYLLSVCGLVLFALGMLGGLGVWDAGAMDTPLLLGGGLVLVVYGRALFFKLRGADYPVARERLALALVAALVGLSSFWAVHAYAKRHGDDDARYLARHLWLRPAVTVDTAERLHFPPRQARETVLPVADHPQRYRYRYEGLRLLAEVNGRMFLIPEHWSETGGSVLVVPTGDAVRVAFRAD</sequence>
<evidence type="ECO:0008006" key="5">
    <source>
        <dbReference type="Google" id="ProtNLM"/>
    </source>
</evidence>
<name>A0ABU4KJ69_9ACTN</name>
<keyword evidence="2" id="KW-0812">Transmembrane</keyword>
<accession>A0ABU4KJ69</accession>
<feature type="region of interest" description="Disordered" evidence="1">
    <location>
        <begin position="1"/>
        <end position="28"/>
    </location>
</feature>
<keyword evidence="2" id="KW-0472">Membrane</keyword>
<evidence type="ECO:0000313" key="3">
    <source>
        <dbReference type="EMBL" id="MDX2297848.1"/>
    </source>
</evidence>
<keyword evidence="2" id="KW-1133">Transmembrane helix</keyword>
<dbReference type="Proteomes" id="UP001278571">
    <property type="component" value="Unassembled WGS sequence"/>
</dbReference>
<feature type="transmembrane region" description="Helical" evidence="2">
    <location>
        <begin position="160"/>
        <end position="179"/>
    </location>
</feature>
<feature type="transmembrane region" description="Helical" evidence="2">
    <location>
        <begin position="130"/>
        <end position="148"/>
    </location>
</feature>
<reference evidence="3 4" key="1">
    <citation type="submission" date="2023-10" db="EMBL/GenBank/DDBJ databases">
        <authorList>
            <person name="Wang X.X."/>
        </authorList>
    </citation>
    <scope>NUCLEOTIDE SEQUENCE [LARGE SCALE GENOMIC DNA]</scope>
    <source>
        <strain evidence="3 4">NBRC 12816</strain>
    </source>
</reference>
<protein>
    <recommendedName>
        <fullName evidence="5">Integral membrane protein</fullName>
    </recommendedName>
</protein>
<feature type="transmembrane region" description="Helical" evidence="2">
    <location>
        <begin position="191"/>
        <end position="212"/>
    </location>
</feature>
<dbReference type="EMBL" id="JAWJZF010000543">
    <property type="protein sequence ID" value="MDX2297848.1"/>
    <property type="molecule type" value="Genomic_DNA"/>
</dbReference>
<evidence type="ECO:0000313" key="4">
    <source>
        <dbReference type="Proteomes" id="UP001278571"/>
    </source>
</evidence>
<dbReference type="RefSeq" id="WP_319013966.1">
    <property type="nucleotide sequence ID" value="NZ_JAWJZF010000543.1"/>
</dbReference>
<evidence type="ECO:0000256" key="1">
    <source>
        <dbReference type="SAM" id="MobiDB-lite"/>
    </source>
</evidence>
<evidence type="ECO:0000256" key="2">
    <source>
        <dbReference type="SAM" id="Phobius"/>
    </source>
</evidence>
<feature type="transmembrane region" description="Helical" evidence="2">
    <location>
        <begin position="90"/>
        <end position="109"/>
    </location>
</feature>
<proteinExistence type="predicted"/>
<organism evidence="3 4">
    <name type="scientific">Streptomyces roseolus</name>
    <dbReference type="NCBI Taxonomy" id="67358"/>
    <lineage>
        <taxon>Bacteria</taxon>
        <taxon>Bacillati</taxon>
        <taxon>Actinomycetota</taxon>
        <taxon>Actinomycetes</taxon>
        <taxon>Kitasatosporales</taxon>
        <taxon>Streptomycetaceae</taxon>
        <taxon>Streptomyces</taxon>
    </lineage>
</organism>
<comment type="caution">
    <text evidence="3">The sequence shown here is derived from an EMBL/GenBank/DDBJ whole genome shotgun (WGS) entry which is preliminary data.</text>
</comment>
<gene>
    <name evidence="3" type="ORF">R2363_37485</name>
</gene>